<dbReference type="GO" id="GO:0045892">
    <property type="term" value="P:negative regulation of DNA-templated transcription"/>
    <property type="evidence" value="ECO:0007669"/>
    <property type="project" value="TreeGrafter"/>
</dbReference>
<sequence>MISGRTKSILEAGIREFIETGEPITSEKLYKKYDFGIKQAMIRWELHDLAEGNYFFQQHPSGGRIPSDKAYRFFVKEIVSGMERERLEEEGETEEIARYFARGENAKFVKQLAESLGVFGLCYEQERNMVHRSGIAELFEAIEMGNREEMRALVEDLDKISDRMEEKKIWWEEETEWPQVFIGKSPFTKSNQLSVVIRKISKKETGNVIVMAIGPKRMDYETSLKLFEYLNQLI</sequence>
<dbReference type="STRING" id="1798471.A3A21_02655"/>
<feature type="domain" description="Heat-inducible transcription repressor HrcA C-terminal" evidence="5">
    <location>
        <begin position="79"/>
        <end position="222"/>
    </location>
</feature>
<dbReference type="Gene3D" id="3.30.450.40">
    <property type="match status" value="1"/>
</dbReference>
<dbReference type="Pfam" id="PF01628">
    <property type="entry name" value="HrcA"/>
    <property type="match status" value="1"/>
</dbReference>
<dbReference type="EMBL" id="MFKK01000002">
    <property type="protein sequence ID" value="OGG42468.1"/>
    <property type="molecule type" value="Genomic_DNA"/>
</dbReference>
<keyword evidence="3" id="KW-0346">Stress response</keyword>
<name>A0A1F6C070_9BACT</name>
<comment type="caution">
    <text evidence="6">The sequence shown here is derived from an EMBL/GenBank/DDBJ whole genome shotgun (WGS) entry which is preliminary data.</text>
</comment>
<evidence type="ECO:0000256" key="1">
    <source>
        <dbReference type="ARBA" id="ARBA00022491"/>
    </source>
</evidence>
<evidence type="ECO:0000256" key="3">
    <source>
        <dbReference type="ARBA" id="ARBA00023016"/>
    </source>
</evidence>
<evidence type="ECO:0000313" key="7">
    <source>
        <dbReference type="Proteomes" id="UP000176996"/>
    </source>
</evidence>
<dbReference type="AlphaFoldDB" id="A0A1F6C070"/>
<dbReference type="InterPro" id="IPR036388">
    <property type="entry name" value="WH-like_DNA-bd_sf"/>
</dbReference>
<dbReference type="PANTHER" id="PTHR34824">
    <property type="entry name" value="HEAT-INDUCIBLE TRANSCRIPTION REPRESSOR HRCA"/>
    <property type="match status" value="1"/>
</dbReference>
<dbReference type="InterPro" id="IPR021153">
    <property type="entry name" value="HrcA_C"/>
</dbReference>
<organism evidence="6 7">
    <name type="scientific">Candidatus Jorgensenbacteria bacterium RIFCSPLOWO2_01_FULL_45_25b</name>
    <dbReference type="NCBI Taxonomy" id="1798471"/>
    <lineage>
        <taxon>Bacteria</taxon>
        <taxon>Candidatus Joergenseniibacteriota</taxon>
    </lineage>
</organism>
<protein>
    <recommendedName>
        <fullName evidence="5">Heat-inducible transcription repressor HrcA C-terminal domain-containing protein</fullName>
    </recommendedName>
</protein>
<dbReference type="InterPro" id="IPR002571">
    <property type="entry name" value="HrcA"/>
</dbReference>
<dbReference type="SUPFAM" id="SSF55781">
    <property type="entry name" value="GAF domain-like"/>
    <property type="match status" value="1"/>
</dbReference>
<evidence type="ECO:0000256" key="2">
    <source>
        <dbReference type="ARBA" id="ARBA00023015"/>
    </source>
</evidence>
<dbReference type="SUPFAM" id="SSF46785">
    <property type="entry name" value="Winged helix' DNA-binding domain"/>
    <property type="match status" value="1"/>
</dbReference>
<proteinExistence type="predicted"/>
<dbReference type="Gene3D" id="1.10.10.10">
    <property type="entry name" value="Winged helix-like DNA-binding domain superfamily/Winged helix DNA-binding domain"/>
    <property type="match status" value="1"/>
</dbReference>
<gene>
    <name evidence="6" type="ORF">A3A21_02655</name>
</gene>
<evidence type="ECO:0000259" key="5">
    <source>
        <dbReference type="Pfam" id="PF01628"/>
    </source>
</evidence>
<dbReference type="GO" id="GO:0003677">
    <property type="term" value="F:DNA binding"/>
    <property type="evidence" value="ECO:0007669"/>
    <property type="project" value="InterPro"/>
</dbReference>
<evidence type="ECO:0000313" key="6">
    <source>
        <dbReference type="EMBL" id="OGG42468.1"/>
    </source>
</evidence>
<reference evidence="6 7" key="1">
    <citation type="journal article" date="2016" name="Nat. Commun.">
        <title>Thousands of microbial genomes shed light on interconnected biogeochemical processes in an aquifer system.</title>
        <authorList>
            <person name="Anantharaman K."/>
            <person name="Brown C.T."/>
            <person name="Hug L.A."/>
            <person name="Sharon I."/>
            <person name="Castelle C.J."/>
            <person name="Probst A.J."/>
            <person name="Thomas B.C."/>
            <person name="Singh A."/>
            <person name="Wilkins M.J."/>
            <person name="Karaoz U."/>
            <person name="Brodie E.L."/>
            <person name="Williams K.H."/>
            <person name="Hubbard S.S."/>
            <person name="Banfield J.F."/>
        </authorList>
    </citation>
    <scope>NUCLEOTIDE SEQUENCE [LARGE SCALE GENOMIC DNA]</scope>
</reference>
<keyword evidence="1" id="KW-0678">Repressor</keyword>
<dbReference type="Proteomes" id="UP000176996">
    <property type="component" value="Unassembled WGS sequence"/>
</dbReference>
<dbReference type="InterPro" id="IPR036390">
    <property type="entry name" value="WH_DNA-bd_sf"/>
</dbReference>
<dbReference type="PANTHER" id="PTHR34824:SF1">
    <property type="entry name" value="HEAT-INDUCIBLE TRANSCRIPTION REPRESSOR HRCA"/>
    <property type="match status" value="1"/>
</dbReference>
<dbReference type="InterPro" id="IPR029016">
    <property type="entry name" value="GAF-like_dom_sf"/>
</dbReference>
<evidence type="ECO:0000256" key="4">
    <source>
        <dbReference type="ARBA" id="ARBA00023163"/>
    </source>
</evidence>
<keyword evidence="4" id="KW-0804">Transcription</keyword>
<keyword evidence="2" id="KW-0805">Transcription regulation</keyword>
<accession>A0A1F6C070</accession>